<dbReference type="SUPFAM" id="SSF46785">
    <property type="entry name" value="Winged helix' DNA-binding domain"/>
    <property type="match status" value="1"/>
</dbReference>
<dbReference type="InterPro" id="IPR036390">
    <property type="entry name" value="WH_DNA-bd_sf"/>
</dbReference>
<evidence type="ECO:0000313" key="2">
    <source>
        <dbReference type="EMBL" id="BES80453.1"/>
    </source>
</evidence>
<dbReference type="InterPro" id="IPR038723">
    <property type="entry name" value="ArnR1-like_HTH"/>
</dbReference>
<gene>
    <name evidence="2" type="ORF">PABY_00200</name>
</gene>
<keyword evidence="3" id="KW-1185">Reference proteome</keyword>
<dbReference type="GeneID" id="89288044"/>
<dbReference type="Proteomes" id="UP001341135">
    <property type="component" value="Chromosome"/>
</dbReference>
<accession>A0ABM8ISA6</accession>
<feature type="domain" description="ArnR1-like winged helix-turn-helix" evidence="1">
    <location>
        <begin position="4"/>
        <end position="79"/>
    </location>
</feature>
<protein>
    <recommendedName>
        <fullName evidence="1">ArnR1-like winged helix-turn-helix domain-containing protein</fullName>
    </recommendedName>
</protein>
<evidence type="ECO:0000313" key="3">
    <source>
        <dbReference type="Proteomes" id="UP001341135"/>
    </source>
</evidence>
<name>A0ABM8ISA6_9CREN</name>
<dbReference type="EMBL" id="AP028907">
    <property type="protein sequence ID" value="BES80453.1"/>
    <property type="molecule type" value="Genomic_DNA"/>
</dbReference>
<dbReference type="Pfam" id="PF14947">
    <property type="entry name" value="HTH_45"/>
    <property type="match status" value="1"/>
</dbReference>
<reference evidence="2 3" key="1">
    <citation type="submission" date="2023-09" db="EMBL/GenBank/DDBJ databases">
        <title>Pyrofollis japonicus gen. nov. sp. nov., a novel member of the family Pyrodictiaceae isolated from the Iheya North hydrothermal field.</title>
        <authorList>
            <person name="Miyazaki U."/>
            <person name="Sanari M."/>
            <person name="Tame A."/>
            <person name="Kitajima M."/>
            <person name="Okamoto A."/>
            <person name="Sawayama S."/>
            <person name="Miyazaki J."/>
            <person name="Takai K."/>
            <person name="Nakagawa S."/>
        </authorList>
    </citation>
    <scope>NUCLEOTIDE SEQUENCE [LARGE SCALE GENOMIC DNA]</scope>
    <source>
        <strain evidence="2 3">AV2</strain>
    </source>
</reference>
<sequence>MPRRRSRARIVYEVLSTLSREGPMPPTRLSYVARMPYDRFAALLDQLEEKGLVEVYEEEGRRRVRITPEGLRALRELSAALQVLQRLGLDE</sequence>
<evidence type="ECO:0000259" key="1">
    <source>
        <dbReference type="Pfam" id="PF14947"/>
    </source>
</evidence>
<dbReference type="InterPro" id="IPR036388">
    <property type="entry name" value="WH-like_DNA-bd_sf"/>
</dbReference>
<dbReference type="Gene3D" id="1.10.10.10">
    <property type="entry name" value="Winged helix-like DNA-binding domain superfamily/Winged helix DNA-binding domain"/>
    <property type="match status" value="1"/>
</dbReference>
<proteinExistence type="predicted"/>
<dbReference type="RefSeq" id="WP_338250711.1">
    <property type="nucleotide sequence ID" value="NZ_AP028907.1"/>
</dbReference>
<organism evidence="2 3">
    <name type="scientific">Pyrodictium abyssi</name>
    <dbReference type="NCBI Taxonomy" id="54256"/>
    <lineage>
        <taxon>Archaea</taxon>
        <taxon>Thermoproteota</taxon>
        <taxon>Thermoprotei</taxon>
        <taxon>Desulfurococcales</taxon>
        <taxon>Pyrodictiaceae</taxon>
        <taxon>Pyrodictium</taxon>
    </lineage>
</organism>